<reference evidence="1 2" key="1">
    <citation type="submission" date="2024-01" db="EMBL/GenBank/DDBJ databases">
        <authorList>
            <person name="Waweru B."/>
        </authorList>
    </citation>
    <scope>NUCLEOTIDE SEQUENCE [LARGE SCALE GENOMIC DNA]</scope>
</reference>
<comment type="caution">
    <text evidence="1">The sequence shown here is derived from an EMBL/GenBank/DDBJ whole genome shotgun (WGS) entry which is preliminary data.</text>
</comment>
<keyword evidence="2" id="KW-1185">Reference proteome</keyword>
<accession>A0AAV1QZ66</accession>
<evidence type="ECO:0000313" key="1">
    <source>
        <dbReference type="EMBL" id="CAK7325882.1"/>
    </source>
</evidence>
<organism evidence="1 2">
    <name type="scientific">Dovyalis caffra</name>
    <dbReference type="NCBI Taxonomy" id="77055"/>
    <lineage>
        <taxon>Eukaryota</taxon>
        <taxon>Viridiplantae</taxon>
        <taxon>Streptophyta</taxon>
        <taxon>Embryophyta</taxon>
        <taxon>Tracheophyta</taxon>
        <taxon>Spermatophyta</taxon>
        <taxon>Magnoliopsida</taxon>
        <taxon>eudicotyledons</taxon>
        <taxon>Gunneridae</taxon>
        <taxon>Pentapetalae</taxon>
        <taxon>rosids</taxon>
        <taxon>fabids</taxon>
        <taxon>Malpighiales</taxon>
        <taxon>Salicaceae</taxon>
        <taxon>Flacourtieae</taxon>
        <taxon>Dovyalis</taxon>
    </lineage>
</organism>
<evidence type="ECO:0000313" key="2">
    <source>
        <dbReference type="Proteomes" id="UP001314170"/>
    </source>
</evidence>
<sequence length="86" mass="10263">MAFMHKEWKAGFHVPELEVAAKRLFFTKVQRKIVPRETKREEAYVCWRFHSSKSVDVPGLFGSIRHSSWQEEDELFHLQEPFHHPG</sequence>
<proteinExistence type="predicted"/>
<name>A0AAV1QZ66_9ROSI</name>
<gene>
    <name evidence="1" type="ORF">DCAF_LOCUS3574</name>
</gene>
<dbReference type="EMBL" id="CAWUPB010000850">
    <property type="protein sequence ID" value="CAK7325882.1"/>
    <property type="molecule type" value="Genomic_DNA"/>
</dbReference>
<protein>
    <submittedName>
        <fullName evidence="1">Uncharacterized protein</fullName>
    </submittedName>
</protein>
<dbReference type="AlphaFoldDB" id="A0AAV1QZ66"/>
<dbReference type="Proteomes" id="UP001314170">
    <property type="component" value="Unassembled WGS sequence"/>
</dbReference>